<feature type="compositionally biased region" description="Basic and acidic residues" evidence="1">
    <location>
        <begin position="32"/>
        <end position="44"/>
    </location>
</feature>
<evidence type="ECO:0000256" key="1">
    <source>
        <dbReference type="SAM" id="MobiDB-lite"/>
    </source>
</evidence>
<name>A0ABX7TMW0_STRCY</name>
<reference evidence="2 3" key="1">
    <citation type="submission" date="2021-03" db="EMBL/GenBank/DDBJ databases">
        <title>Complete genome sequence of Streptomyces cyanogenus S136, producer of anticancer angucycline landomycin A.</title>
        <authorList>
            <person name="Hrab P."/>
            <person name="Ruckert C."/>
            <person name="Busche T."/>
            <person name="Ostash I."/>
            <person name="Kalinowski J."/>
            <person name="Fedorenko V."/>
            <person name="Yushchuk O."/>
            <person name="Ostash B."/>
        </authorList>
    </citation>
    <scope>NUCLEOTIDE SEQUENCE [LARGE SCALE GENOMIC DNA]</scope>
    <source>
        <strain evidence="2 3">S136</strain>
    </source>
</reference>
<protein>
    <submittedName>
        <fullName evidence="2">Uncharacterized protein</fullName>
    </submittedName>
</protein>
<gene>
    <name evidence="2" type="ORF">S1361_04970</name>
</gene>
<dbReference type="EMBL" id="CP071839">
    <property type="protein sequence ID" value="QTD96690.1"/>
    <property type="molecule type" value="Genomic_DNA"/>
</dbReference>
<dbReference type="Proteomes" id="UP000663908">
    <property type="component" value="Chromosome"/>
</dbReference>
<feature type="region of interest" description="Disordered" evidence="1">
    <location>
        <begin position="1"/>
        <end position="61"/>
    </location>
</feature>
<evidence type="ECO:0000313" key="2">
    <source>
        <dbReference type="EMBL" id="QTD96690.1"/>
    </source>
</evidence>
<evidence type="ECO:0000313" key="3">
    <source>
        <dbReference type="Proteomes" id="UP000663908"/>
    </source>
</evidence>
<organism evidence="2 3">
    <name type="scientific">Streptomyces cyanogenus</name>
    <dbReference type="NCBI Taxonomy" id="80860"/>
    <lineage>
        <taxon>Bacteria</taxon>
        <taxon>Bacillati</taxon>
        <taxon>Actinomycetota</taxon>
        <taxon>Actinomycetes</taxon>
        <taxon>Kitasatosporales</taxon>
        <taxon>Streptomycetaceae</taxon>
        <taxon>Streptomyces</taxon>
    </lineage>
</organism>
<accession>A0ABX7TMW0</accession>
<proteinExistence type="predicted"/>
<keyword evidence="3" id="KW-1185">Reference proteome</keyword>
<sequence>MTASACTGARSGRGAYDEGPGTATGRFPAPRYEQHAEAGTEGRHRAAGSYAVPRRLTPDRR</sequence>